<evidence type="ECO:0000313" key="3">
    <source>
        <dbReference type="Proteomes" id="UP001594351"/>
    </source>
</evidence>
<gene>
    <name evidence="2" type="ORF">ACFL27_02820</name>
</gene>
<protein>
    <recommendedName>
        <fullName evidence="4">Tetratricopeptide repeat protein</fullName>
    </recommendedName>
</protein>
<dbReference type="SMART" id="SM00028">
    <property type="entry name" value="TPR"/>
    <property type="match status" value="2"/>
</dbReference>
<evidence type="ECO:0000256" key="1">
    <source>
        <dbReference type="PROSITE-ProRule" id="PRU00339"/>
    </source>
</evidence>
<dbReference type="Proteomes" id="UP001594351">
    <property type="component" value="Unassembled WGS sequence"/>
</dbReference>
<dbReference type="Gene3D" id="1.25.40.10">
    <property type="entry name" value="Tetratricopeptide repeat domain"/>
    <property type="match status" value="1"/>
</dbReference>
<comment type="caution">
    <text evidence="2">The sequence shown here is derived from an EMBL/GenBank/DDBJ whole genome shotgun (WGS) entry which is preliminary data.</text>
</comment>
<keyword evidence="3" id="KW-1185">Reference proteome</keyword>
<dbReference type="EMBL" id="JBHPBY010000022">
    <property type="protein sequence ID" value="MFC1849119.1"/>
    <property type="molecule type" value="Genomic_DNA"/>
</dbReference>
<dbReference type="InterPro" id="IPR019734">
    <property type="entry name" value="TPR_rpt"/>
</dbReference>
<proteinExistence type="predicted"/>
<accession>A0ABV6YSG7</accession>
<feature type="repeat" description="TPR" evidence="1">
    <location>
        <begin position="146"/>
        <end position="179"/>
    </location>
</feature>
<keyword evidence="1" id="KW-0802">TPR repeat</keyword>
<evidence type="ECO:0008006" key="4">
    <source>
        <dbReference type="Google" id="ProtNLM"/>
    </source>
</evidence>
<dbReference type="InterPro" id="IPR011990">
    <property type="entry name" value="TPR-like_helical_dom_sf"/>
</dbReference>
<dbReference type="SUPFAM" id="SSF48452">
    <property type="entry name" value="TPR-like"/>
    <property type="match status" value="2"/>
</dbReference>
<dbReference type="PANTHER" id="PTHR12558">
    <property type="entry name" value="CELL DIVISION CYCLE 16,23,27"/>
    <property type="match status" value="1"/>
</dbReference>
<dbReference type="PANTHER" id="PTHR12558:SF44">
    <property type="entry name" value="TETRATRICOPEPTIDE REPEAT-CONTAINING PROTEIN"/>
    <property type="match status" value="1"/>
</dbReference>
<organism evidence="2 3">
    <name type="scientific">candidate division CSSED10-310 bacterium</name>
    <dbReference type="NCBI Taxonomy" id="2855610"/>
    <lineage>
        <taxon>Bacteria</taxon>
        <taxon>Bacteria division CSSED10-310</taxon>
    </lineage>
</organism>
<evidence type="ECO:0000313" key="2">
    <source>
        <dbReference type="EMBL" id="MFC1849119.1"/>
    </source>
</evidence>
<reference evidence="2 3" key="1">
    <citation type="submission" date="2024-09" db="EMBL/GenBank/DDBJ databases">
        <title>Laminarin stimulates single cell rates of sulfate reduction while oxygen inhibits transcriptomic activity in coastal marine sediment.</title>
        <authorList>
            <person name="Lindsay M."/>
            <person name="Orcutt B."/>
            <person name="Emerson D."/>
            <person name="Stepanauskas R."/>
            <person name="D'Angelo T."/>
        </authorList>
    </citation>
    <scope>NUCLEOTIDE SEQUENCE [LARGE SCALE GENOMIC DNA]</scope>
    <source>
        <strain evidence="2">SAG AM-311-K15</strain>
    </source>
</reference>
<sequence length="346" mass="40815">MNKGLRDPEEVTFRSNLFQNPDTYYETGLNITSTSERERLLIHALNACPVWPGPNILRFKSAIENHRDISICEQLFEMAHYVDPKNPITLMNYGYYLIGAGFWDKAHAIYKTILNQHPHKLAEILPLLWLIDPSIESLRGILPRTEQGHSQFGLFLQRQKKYEHALEEYQNALQINPQNHDLRFRMINLLMNTLHEREKAIVLCEHSMALVHENSELQLKYLYLVLEGYRQLDKIQEARKTATRLMKNCHNDPNWLYRLSSFYKTIGDLFMTEQMLEKALLWDSQNPIYHEKLGDTYYQNKKWPLALLEYKKTRALFDSQTAAKQKERMDEKIRALALKAVAENYN</sequence>
<dbReference type="PROSITE" id="PS50005">
    <property type="entry name" value="TPR"/>
    <property type="match status" value="1"/>
</dbReference>
<name>A0ABV6YSG7_UNCC1</name>